<evidence type="ECO:0000313" key="2">
    <source>
        <dbReference type="EMBL" id="EFI97175.1"/>
    </source>
</evidence>
<evidence type="ECO:0000313" key="3">
    <source>
        <dbReference type="Proteomes" id="UP000007431"/>
    </source>
</evidence>
<evidence type="ECO:0000259" key="1">
    <source>
        <dbReference type="PROSITE" id="PS50181"/>
    </source>
</evidence>
<keyword evidence="3" id="KW-1185">Reference proteome</keyword>
<dbReference type="SUPFAM" id="SSF81383">
    <property type="entry name" value="F-box domain"/>
    <property type="match status" value="1"/>
</dbReference>
<dbReference type="AlphaFoldDB" id="D8Q471"/>
<dbReference type="InterPro" id="IPR001810">
    <property type="entry name" value="F-box_dom"/>
</dbReference>
<gene>
    <name evidence="2" type="ORF">SCHCODRAFT_108792</name>
</gene>
<dbReference type="InterPro" id="IPR036047">
    <property type="entry name" value="F-box-like_dom_sf"/>
</dbReference>
<dbReference type="PROSITE" id="PS50181">
    <property type="entry name" value="FBOX"/>
    <property type="match status" value="1"/>
</dbReference>
<feature type="domain" description="F-box" evidence="1">
    <location>
        <begin position="33"/>
        <end position="78"/>
    </location>
</feature>
<organism evidence="3">
    <name type="scientific">Schizophyllum commune (strain H4-8 / FGSC 9210)</name>
    <name type="common">Split gill fungus</name>
    <dbReference type="NCBI Taxonomy" id="578458"/>
    <lineage>
        <taxon>Eukaryota</taxon>
        <taxon>Fungi</taxon>
        <taxon>Dikarya</taxon>
        <taxon>Basidiomycota</taxon>
        <taxon>Agaricomycotina</taxon>
        <taxon>Agaricomycetes</taxon>
        <taxon>Agaricomycetidae</taxon>
        <taxon>Agaricales</taxon>
        <taxon>Schizophyllaceae</taxon>
        <taxon>Schizophyllum</taxon>
    </lineage>
</organism>
<reference evidence="2 3" key="1">
    <citation type="journal article" date="2010" name="Nat. Biotechnol.">
        <title>Genome sequence of the model mushroom Schizophyllum commune.</title>
        <authorList>
            <person name="Ohm R.A."/>
            <person name="de Jong J.F."/>
            <person name="Lugones L.G."/>
            <person name="Aerts A."/>
            <person name="Kothe E."/>
            <person name="Stajich J.E."/>
            <person name="de Vries R.P."/>
            <person name="Record E."/>
            <person name="Levasseur A."/>
            <person name="Baker S.E."/>
            <person name="Bartholomew K.A."/>
            <person name="Coutinho P.M."/>
            <person name="Erdmann S."/>
            <person name="Fowler T.J."/>
            <person name="Gathman A.C."/>
            <person name="Lombard V."/>
            <person name="Henrissat B."/>
            <person name="Knabe N."/>
            <person name="Kuees U."/>
            <person name="Lilly W.W."/>
            <person name="Lindquist E."/>
            <person name="Lucas S."/>
            <person name="Magnuson J.K."/>
            <person name="Piumi F."/>
            <person name="Raudaskoski M."/>
            <person name="Salamov A."/>
            <person name="Schmutz J."/>
            <person name="Schwarze F.W.M.R."/>
            <person name="vanKuyk P.A."/>
            <person name="Horton J.S."/>
            <person name="Grigoriev I.V."/>
            <person name="Woesten H.A.B."/>
        </authorList>
    </citation>
    <scope>NUCLEOTIDE SEQUENCE [LARGE SCALE GENOMIC DNA]</scope>
    <source>
        <strain evidence="3">H4-8 / FGSC 9210</strain>
    </source>
</reference>
<dbReference type="GeneID" id="9589431"/>
<dbReference type="Pfam" id="PF12937">
    <property type="entry name" value="F-box-like"/>
    <property type="match status" value="1"/>
</dbReference>
<protein>
    <recommendedName>
        <fullName evidence="1">F-box domain-containing protein</fullName>
    </recommendedName>
</protein>
<dbReference type="Proteomes" id="UP000007431">
    <property type="component" value="Unassembled WGS sequence"/>
</dbReference>
<accession>D8Q471</accession>
<dbReference type="EMBL" id="GL377306">
    <property type="protein sequence ID" value="EFI97175.1"/>
    <property type="molecule type" value="Genomic_DNA"/>
</dbReference>
<dbReference type="InParanoid" id="D8Q471"/>
<dbReference type="VEuPathDB" id="FungiDB:SCHCODRAFT_02579404"/>
<dbReference type="RefSeq" id="XP_003032078.1">
    <property type="nucleotide sequence ID" value="XM_003032032.1"/>
</dbReference>
<dbReference type="HOGENOM" id="CLU_482464_0_0_1"/>
<sequence>MWLNVARLLAWYAQMIYGMVVGYGRTQIVERETPTLSSLPSEVLDEVASYLSRADLASLSLVDRSCSAISRPHLWRTLPSLAPIITLLPRECFAIDEFVMTKSEVRRGRMTYCSHERRTKIQYLRALDIQNDCWKRNPRLLQSASHVQRLYLRLSQRSATHSIYDRKGTIHIDLTNFIAFAESLAQCGTASTLFPNLRTLEVDCSSEDGLPARLLLPFTSPRLSVFSTNCLVSGMDDHPNWNHVTEFRFAEPRLEGRVLNSSVAEIPMFTAIQSRIRAVRTLDLCLHRARGLHALLSQCSRTLCSLSLTIASGRNKRVDSFALYHLRRLTLRGQSGAFASALLGSPHLQLVDVQPSLSRGESDFTGIVDRIARGCRNDALQRVRIVGKARVVWSLAMHHIDPLTTFGNLVELEVRASSHIALGDADYDLLAQRLPRLHVFKVSDIDFAAAPREPPQRPATLHALVSFATRCPDLRQLSLEIHEAETVPSLAEGLLAVTLPTKASQVDELGVGSGGKAISPADVASFLRLLFPSLRHLKVSQCCDREAWNAVEKMVMAPKDAEH</sequence>
<dbReference type="KEGG" id="scm:SCHCO_02579404"/>
<proteinExistence type="predicted"/>
<name>D8Q471_SCHCM</name>
<feature type="non-terminal residue" evidence="2">
    <location>
        <position position="563"/>
    </location>
</feature>